<dbReference type="CDD" id="cd00520">
    <property type="entry name" value="RRF"/>
    <property type="match status" value="1"/>
</dbReference>
<dbReference type="GO" id="GO:0002184">
    <property type="term" value="P:cytoplasmic translational termination"/>
    <property type="evidence" value="ECO:0007669"/>
    <property type="project" value="TreeGrafter"/>
</dbReference>
<dbReference type="FunFam" id="3.30.1360.40:FF:000001">
    <property type="entry name" value="Ribosome-recycling factor"/>
    <property type="match status" value="1"/>
</dbReference>
<gene>
    <name evidence="6" type="primary">frr</name>
    <name evidence="8" type="ORF">thalar_01848</name>
</gene>
<dbReference type="Pfam" id="PF01765">
    <property type="entry name" value="RRF"/>
    <property type="match status" value="1"/>
</dbReference>
<dbReference type="Gene3D" id="3.30.1360.40">
    <property type="match status" value="1"/>
</dbReference>
<evidence type="ECO:0000256" key="2">
    <source>
        <dbReference type="ARBA" id="ARBA00005912"/>
    </source>
</evidence>
<dbReference type="AlphaFoldDB" id="S9QC93"/>
<dbReference type="PATRIC" id="fig|1123360.3.peg.1831"/>
<dbReference type="FunFam" id="1.10.132.20:FF:000001">
    <property type="entry name" value="Ribosome-recycling factor"/>
    <property type="match status" value="1"/>
</dbReference>
<keyword evidence="4 6" id="KW-0648">Protein biosynthesis</keyword>
<evidence type="ECO:0000256" key="6">
    <source>
        <dbReference type="HAMAP-Rule" id="MF_00040"/>
    </source>
</evidence>
<dbReference type="Gene3D" id="1.10.132.20">
    <property type="entry name" value="Ribosome-recycling factor"/>
    <property type="match status" value="1"/>
</dbReference>
<evidence type="ECO:0000256" key="3">
    <source>
        <dbReference type="ARBA" id="ARBA00022490"/>
    </source>
</evidence>
<dbReference type="SUPFAM" id="SSF55194">
    <property type="entry name" value="Ribosome recycling factor, RRF"/>
    <property type="match status" value="1"/>
</dbReference>
<reference evidence="9" key="1">
    <citation type="journal article" date="2013" name="Stand. Genomic Sci.">
        <title>Genome sequence of the Litoreibacter arenae type strain (DSM 19593(T)), a member of the Roseobacter clade isolated from sea sand.</title>
        <authorList>
            <person name="Riedel T."/>
            <person name="Fiebig A."/>
            <person name="Petersen J."/>
            <person name="Gronow S."/>
            <person name="Kyrpides N.C."/>
            <person name="Goker M."/>
            <person name="Klenk H.P."/>
        </authorList>
    </citation>
    <scope>NUCLEOTIDE SEQUENCE [LARGE SCALE GENOMIC DNA]</scope>
    <source>
        <strain evidence="9">DSM 19593</strain>
    </source>
</reference>
<dbReference type="eggNOG" id="COG0233">
    <property type="taxonomic scope" value="Bacteria"/>
</dbReference>
<sequence>MYTDHTMSDDFMLDTDDIQRRMDGAMASLRTEFGSLRTGRASGSMLEPVMVDAYGSMTPINQVGTVNVPEPRMVTINVWDKGLVGKVEKAIRESGLGINPQLNGTIIMLPIPELNEERRRELTKVAGQYAEHARVAIRNIRRDAMDQIKKAKADGISEDDQKFWETEVQNMIDAQIKLVDQALENKQEEIMQV</sequence>
<evidence type="ECO:0000313" key="8">
    <source>
        <dbReference type="EMBL" id="EPX79031.1"/>
    </source>
</evidence>
<dbReference type="HAMAP" id="MF_00040">
    <property type="entry name" value="RRF"/>
    <property type="match status" value="1"/>
</dbReference>
<comment type="function">
    <text evidence="5 6">Responsible for the release of ribosomes from messenger RNA at the termination of protein biosynthesis. May increase the efficiency of translation by recycling ribosomes from one round of translation to another.</text>
</comment>
<keyword evidence="3 6" id="KW-0963">Cytoplasm</keyword>
<proteinExistence type="inferred from homology"/>
<dbReference type="PANTHER" id="PTHR20982:SF3">
    <property type="entry name" value="MITOCHONDRIAL RIBOSOME RECYCLING FACTOR PSEUDO 1"/>
    <property type="match status" value="1"/>
</dbReference>
<dbReference type="Proteomes" id="UP000015351">
    <property type="component" value="Unassembled WGS sequence"/>
</dbReference>
<organism evidence="8 9">
    <name type="scientific">Litoreibacter arenae DSM 19593</name>
    <dbReference type="NCBI Taxonomy" id="1123360"/>
    <lineage>
        <taxon>Bacteria</taxon>
        <taxon>Pseudomonadati</taxon>
        <taxon>Pseudomonadota</taxon>
        <taxon>Alphaproteobacteria</taxon>
        <taxon>Rhodobacterales</taxon>
        <taxon>Roseobacteraceae</taxon>
        <taxon>Litoreibacter</taxon>
    </lineage>
</organism>
<comment type="similarity">
    <text evidence="2 6">Belongs to the RRF family.</text>
</comment>
<dbReference type="GO" id="GO:0005829">
    <property type="term" value="C:cytosol"/>
    <property type="evidence" value="ECO:0007669"/>
    <property type="project" value="GOC"/>
</dbReference>
<dbReference type="HOGENOM" id="CLU_073981_2_0_5"/>
<accession>S9QC93</accession>
<dbReference type="InterPro" id="IPR002661">
    <property type="entry name" value="Ribosome_recyc_fac"/>
</dbReference>
<dbReference type="EMBL" id="AONI01000010">
    <property type="protein sequence ID" value="EPX79031.1"/>
    <property type="molecule type" value="Genomic_DNA"/>
</dbReference>
<feature type="domain" description="Ribosome recycling factor" evidence="7">
    <location>
        <begin position="29"/>
        <end position="191"/>
    </location>
</feature>
<dbReference type="PANTHER" id="PTHR20982">
    <property type="entry name" value="RIBOSOME RECYCLING FACTOR"/>
    <property type="match status" value="1"/>
</dbReference>
<dbReference type="STRING" id="1123360.thalar_01848"/>
<comment type="subcellular location">
    <subcellularLocation>
        <location evidence="1 6">Cytoplasm</location>
    </subcellularLocation>
</comment>
<protein>
    <recommendedName>
        <fullName evidence="6">Ribosome-recycling factor</fullName>
        <shortName evidence="6">RRF</shortName>
    </recommendedName>
    <alternativeName>
        <fullName evidence="6">Ribosome-releasing factor</fullName>
    </alternativeName>
</protein>
<dbReference type="InterPro" id="IPR023584">
    <property type="entry name" value="Ribosome_recyc_fac_dom"/>
</dbReference>
<dbReference type="InterPro" id="IPR036191">
    <property type="entry name" value="RRF_sf"/>
</dbReference>
<dbReference type="GO" id="GO:0043023">
    <property type="term" value="F:ribosomal large subunit binding"/>
    <property type="evidence" value="ECO:0007669"/>
    <property type="project" value="TreeGrafter"/>
</dbReference>
<keyword evidence="9" id="KW-1185">Reference proteome</keyword>
<evidence type="ECO:0000256" key="5">
    <source>
        <dbReference type="ARBA" id="ARBA00025050"/>
    </source>
</evidence>
<name>S9QC93_9RHOB</name>
<evidence type="ECO:0000259" key="7">
    <source>
        <dbReference type="Pfam" id="PF01765"/>
    </source>
</evidence>
<evidence type="ECO:0000256" key="4">
    <source>
        <dbReference type="ARBA" id="ARBA00022917"/>
    </source>
</evidence>
<comment type="caution">
    <text evidence="8">The sequence shown here is derived from an EMBL/GenBank/DDBJ whole genome shotgun (WGS) entry which is preliminary data.</text>
</comment>
<evidence type="ECO:0000256" key="1">
    <source>
        <dbReference type="ARBA" id="ARBA00004496"/>
    </source>
</evidence>
<dbReference type="NCBIfam" id="TIGR00496">
    <property type="entry name" value="frr"/>
    <property type="match status" value="1"/>
</dbReference>
<evidence type="ECO:0000313" key="9">
    <source>
        <dbReference type="Proteomes" id="UP000015351"/>
    </source>
</evidence>